<dbReference type="PANTHER" id="PTHR38681:SF1">
    <property type="entry name" value="RETROVIRUS-RELATED POL POLYPROTEIN FROM TRANSPOSON 412-LIKE PROTEIN"/>
    <property type="match status" value="1"/>
</dbReference>
<evidence type="ECO:0000313" key="2">
    <source>
        <dbReference type="Proteomes" id="UP000887013"/>
    </source>
</evidence>
<dbReference type="AlphaFoldDB" id="A0A8X6MQG2"/>
<dbReference type="Proteomes" id="UP000887013">
    <property type="component" value="Unassembled WGS sequence"/>
</dbReference>
<dbReference type="EMBL" id="BMAW01001023">
    <property type="protein sequence ID" value="GFS72186.1"/>
    <property type="molecule type" value="Genomic_DNA"/>
</dbReference>
<evidence type="ECO:0000313" key="1">
    <source>
        <dbReference type="EMBL" id="GFS72186.1"/>
    </source>
</evidence>
<keyword evidence="2" id="KW-1185">Reference proteome</keyword>
<proteinExistence type="predicted"/>
<accession>A0A8X6MQG2</accession>
<gene>
    <name evidence="1" type="primary">TY3B-I_130</name>
    <name evidence="1" type="ORF">NPIL_252691</name>
</gene>
<reference evidence="1" key="1">
    <citation type="submission" date="2020-08" db="EMBL/GenBank/DDBJ databases">
        <title>Multicomponent nature underlies the extraordinary mechanical properties of spider dragline silk.</title>
        <authorList>
            <person name="Kono N."/>
            <person name="Nakamura H."/>
            <person name="Mori M."/>
            <person name="Yoshida Y."/>
            <person name="Ohtoshi R."/>
            <person name="Malay A.D."/>
            <person name="Moran D.A.P."/>
            <person name="Tomita M."/>
            <person name="Numata K."/>
            <person name="Arakawa K."/>
        </authorList>
    </citation>
    <scope>NUCLEOTIDE SEQUENCE</scope>
</reference>
<comment type="caution">
    <text evidence="1">The sequence shown here is derived from an EMBL/GenBank/DDBJ whole genome shotgun (WGS) entry which is preliminary data.</text>
</comment>
<name>A0A8X6MQG2_NEPPI</name>
<sequence>MLLLWEDSGSQYSVSHPLHHGHHTITPYITTIQSLATYNHVFLRTDSLNKGLQPPYEGPYKAVNRTEKAFRILLNGKEVSVNIDRLMPAYIPKELEDIPLEVSVKKKLFF</sequence>
<dbReference type="OrthoDB" id="6431029at2759"/>
<organism evidence="1 2">
    <name type="scientific">Nephila pilipes</name>
    <name type="common">Giant wood spider</name>
    <name type="synonym">Nephila maculata</name>
    <dbReference type="NCBI Taxonomy" id="299642"/>
    <lineage>
        <taxon>Eukaryota</taxon>
        <taxon>Metazoa</taxon>
        <taxon>Ecdysozoa</taxon>
        <taxon>Arthropoda</taxon>
        <taxon>Chelicerata</taxon>
        <taxon>Arachnida</taxon>
        <taxon>Araneae</taxon>
        <taxon>Araneomorphae</taxon>
        <taxon>Entelegynae</taxon>
        <taxon>Araneoidea</taxon>
        <taxon>Nephilidae</taxon>
        <taxon>Nephila</taxon>
    </lineage>
</organism>
<protein>
    <submittedName>
        <fullName evidence="1">Transposon Ty3-I Gag-Pol polyprotein</fullName>
    </submittedName>
</protein>
<dbReference type="PANTHER" id="PTHR38681">
    <property type="entry name" value="RETROVIRUS-RELATED POL POLYPROTEIN FROM TRANSPOSON 412-LIKE PROTEIN-RELATED"/>
    <property type="match status" value="1"/>
</dbReference>